<feature type="domain" description="DUF4398" evidence="3">
    <location>
        <begin position="58"/>
        <end position="133"/>
    </location>
</feature>
<organism evidence="4 5">
    <name type="scientific">Metallibacterium scheffleri</name>
    <dbReference type="NCBI Taxonomy" id="993689"/>
    <lineage>
        <taxon>Bacteria</taxon>
        <taxon>Pseudomonadati</taxon>
        <taxon>Pseudomonadota</taxon>
        <taxon>Gammaproteobacteria</taxon>
        <taxon>Lysobacterales</taxon>
        <taxon>Rhodanobacteraceae</taxon>
        <taxon>Metallibacterium</taxon>
    </lineage>
</organism>
<dbReference type="AlphaFoldDB" id="A0A4S3KPD3"/>
<feature type="compositionally biased region" description="Polar residues" evidence="2">
    <location>
        <begin position="168"/>
        <end position="182"/>
    </location>
</feature>
<dbReference type="InterPro" id="IPR025511">
    <property type="entry name" value="DUF4398"/>
</dbReference>
<keyword evidence="1" id="KW-0175">Coiled coil</keyword>
<evidence type="ECO:0000259" key="3">
    <source>
        <dbReference type="Pfam" id="PF14346"/>
    </source>
</evidence>
<evidence type="ECO:0000313" key="4">
    <source>
        <dbReference type="EMBL" id="THD10730.1"/>
    </source>
</evidence>
<feature type="coiled-coil region" evidence="1">
    <location>
        <begin position="101"/>
        <end position="137"/>
    </location>
</feature>
<proteinExistence type="predicted"/>
<comment type="caution">
    <text evidence="4">The sequence shown here is derived from an EMBL/GenBank/DDBJ whole genome shotgun (WGS) entry which is preliminary data.</text>
</comment>
<evidence type="ECO:0000256" key="2">
    <source>
        <dbReference type="SAM" id="MobiDB-lite"/>
    </source>
</evidence>
<name>A0A4S3KPD3_9GAMM</name>
<dbReference type="EMBL" id="MWQO01000022">
    <property type="protein sequence ID" value="THD10730.1"/>
    <property type="molecule type" value="Genomic_DNA"/>
</dbReference>
<gene>
    <name evidence="4" type="ORF">B1806_06810</name>
</gene>
<dbReference type="STRING" id="993689.GCA_002077135_01637"/>
<evidence type="ECO:0000313" key="5">
    <source>
        <dbReference type="Proteomes" id="UP000307749"/>
    </source>
</evidence>
<reference evidence="4 5" key="1">
    <citation type="submission" date="2017-02" db="EMBL/GenBank/DDBJ databases">
        <title>Whole genome sequencing of Metallibacterium scheffleri DSM 24874 (T).</title>
        <authorList>
            <person name="Kumar S."/>
            <person name="Patil P."/>
            <person name="Patil P.B."/>
        </authorList>
    </citation>
    <scope>NUCLEOTIDE SEQUENCE [LARGE SCALE GENOMIC DNA]</scope>
    <source>
        <strain evidence="4 5">DSM 24874</strain>
    </source>
</reference>
<protein>
    <recommendedName>
        <fullName evidence="3">DUF4398 domain-containing protein</fullName>
    </recommendedName>
</protein>
<dbReference type="Pfam" id="PF14346">
    <property type="entry name" value="DUF4398"/>
    <property type="match status" value="1"/>
</dbReference>
<keyword evidence="5" id="KW-1185">Reference proteome</keyword>
<evidence type="ECO:0000256" key="1">
    <source>
        <dbReference type="SAM" id="Coils"/>
    </source>
</evidence>
<sequence>MRCQVRAGVPKMRATPRCDAQVMARPMRIFHRAALISAVSSLLLLLGGCASTPPPTDAMTQARDMLDAARGAQATIFAPLDLGTAQARYALAQQALAGKHYDRARRYANEAEAAAELARARAELGQLREQIHQRARANAELSSHLLGITPGAATQPMNAAPAPASSATQTYPANASSTGGAP</sequence>
<feature type="region of interest" description="Disordered" evidence="2">
    <location>
        <begin position="149"/>
        <end position="182"/>
    </location>
</feature>
<dbReference type="Gene3D" id="1.20.1270.390">
    <property type="match status" value="1"/>
</dbReference>
<dbReference type="Proteomes" id="UP000307749">
    <property type="component" value="Unassembled WGS sequence"/>
</dbReference>
<accession>A0A4S3KPD3</accession>